<evidence type="ECO:0000256" key="1">
    <source>
        <dbReference type="ARBA" id="ARBA00004141"/>
    </source>
</evidence>
<feature type="region of interest" description="Disordered" evidence="9">
    <location>
        <begin position="31"/>
        <end position="80"/>
    </location>
</feature>
<gene>
    <name evidence="11" type="ORF">B0T22DRAFT_382712</name>
</gene>
<keyword evidence="8 10" id="KW-0472">Membrane</keyword>
<dbReference type="AlphaFoldDB" id="A0AAE1CA76"/>
<feature type="transmembrane region" description="Helical" evidence="10">
    <location>
        <begin position="229"/>
        <end position="247"/>
    </location>
</feature>
<dbReference type="GO" id="GO:0015031">
    <property type="term" value="P:protein transport"/>
    <property type="evidence" value="ECO:0007669"/>
    <property type="project" value="UniProtKB-KW"/>
</dbReference>
<keyword evidence="3" id="KW-0813">Transport</keyword>
<feature type="transmembrane region" description="Helical" evidence="10">
    <location>
        <begin position="288"/>
        <end position="306"/>
    </location>
</feature>
<accession>A0AAE1CA76</accession>
<keyword evidence="12" id="KW-1185">Reference proteome</keyword>
<feature type="transmembrane region" description="Helical" evidence="10">
    <location>
        <begin position="439"/>
        <end position="461"/>
    </location>
</feature>
<organism evidence="11 12">
    <name type="scientific">Podospora appendiculata</name>
    <dbReference type="NCBI Taxonomy" id="314037"/>
    <lineage>
        <taxon>Eukaryota</taxon>
        <taxon>Fungi</taxon>
        <taxon>Dikarya</taxon>
        <taxon>Ascomycota</taxon>
        <taxon>Pezizomycotina</taxon>
        <taxon>Sordariomycetes</taxon>
        <taxon>Sordariomycetidae</taxon>
        <taxon>Sordariales</taxon>
        <taxon>Podosporaceae</taxon>
        <taxon>Podospora</taxon>
    </lineage>
</organism>
<feature type="transmembrane region" description="Helical" evidence="10">
    <location>
        <begin position="494"/>
        <end position="514"/>
    </location>
</feature>
<feature type="compositionally biased region" description="Basic and acidic residues" evidence="9">
    <location>
        <begin position="31"/>
        <end position="53"/>
    </location>
</feature>
<comment type="similarity">
    <text evidence="2">Belongs to the oligopeptide OPT transporter family.</text>
</comment>
<evidence type="ECO:0000256" key="9">
    <source>
        <dbReference type="SAM" id="MobiDB-lite"/>
    </source>
</evidence>
<evidence type="ECO:0000256" key="2">
    <source>
        <dbReference type="ARBA" id="ARBA00008807"/>
    </source>
</evidence>
<dbReference type="Proteomes" id="UP001270362">
    <property type="component" value="Unassembled WGS sequence"/>
</dbReference>
<dbReference type="InterPro" id="IPR004648">
    <property type="entry name" value="Oligpept_transpt"/>
</dbReference>
<name>A0AAE1CA76_9PEZI</name>
<feature type="transmembrane region" description="Helical" evidence="10">
    <location>
        <begin position="754"/>
        <end position="780"/>
    </location>
</feature>
<feature type="transmembrane region" description="Helical" evidence="10">
    <location>
        <begin position="603"/>
        <end position="622"/>
    </location>
</feature>
<feature type="transmembrane region" description="Helical" evidence="10">
    <location>
        <begin position="135"/>
        <end position="157"/>
    </location>
</feature>
<evidence type="ECO:0000313" key="11">
    <source>
        <dbReference type="EMBL" id="KAK3685233.1"/>
    </source>
</evidence>
<reference evidence="11" key="1">
    <citation type="journal article" date="2023" name="Mol. Phylogenet. Evol.">
        <title>Genome-scale phylogeny and comparative genomics of the fungal order Sordariales.</title>
        <authorList>
            <person name="Hensen N."/>
            <person name="Bonometti L."/>
            <person name="Westerberg I."/>
            <person name="Brannstrom I.O."/>
            <person name="Guillou S."/>
            <person name="Cros-Aarteil S."/>
            <person name="Calhoun S."/>
            <person name="Haridas S."/>
            <person name="Kuo A."/>
            <person name="Mondo S."/>
            <person name="Pangilinan J."/>
            <person name="Riley R."/>
            <person name="LaButti K."/>
            <person name="Andreopoulos B."/>
            <person name="Lipzen A."/>
            <person name="Chen C."/>
            <person name="Yan M."/>
            <person name="Daum C."/>
            <person name="Ng V."/>
            <person name="Clum A."/>
            <person name="Steindorff A."/>
            <person name="Ohm R.A."/>
            <person name="Martin F."/>
            <person name="Silar P."/>
            <person name="Natvig D.O."/>
            <person name="Lalanne C."/>
            <person name="Gautier V."/>
            <person name="Ament-Velasquez S.L."/>
            <person name="Kruys A."/>
            <person name="Hutchinson M.I."/>
            <person name="Powell A.J."/>
            <person name="Barry K."/>
            <person name="Miller A.N."/>
            <person name="Grigoriev I.V."/>
            <person name="Debuchy R."/>
            <person name="Gladieux P."/>
            <person name="Hiltunen Thoren M."/>
            <person name="Johannesson H."/>
        </authorList>
    </citation>
    <scope>NUCLEOTIDE SEQUENCE</scope>
    <source>
        <strain evidence="11">CBS 314.62</strain>
    </source>
</reference>
<feature type="compositionally biased region" description="Acidic residues" evidence="9">
    <location>
        <begin position="71"/>
        <end position="80"/>
    </location>
</feature>
<evidence type="ECO:0000256" key="8">
    <source>
        <dbReference type="ARBA" id="ARBA00023136"/>
    </source>
</evidence>
<feature type="transmembrane region" description="Helical" evidence="10">
    <location>
        <begin position="197"/>
        <end position="217"/>
    </location>
</feature>
<dbReference type="EMBL" id="JAULSO010000003">
    <property type="protein sequence ID" value="KAK3685233.1"/>
    <property type="molecule type" value="Genomic_DNA"/>
</dbReference>
<keyword evidence="5" id="KW-0571">Peptide transport</keyword>
<keyword evidence="4 10" id="KW-0812">Transmembrane</keyword>
<evidence type="ECO:0000256" key="6">
    <source>
        <dbReference type="ARBA" id="ARBA00022927"/>
    </source>
</evidence>
<feature type="transmembrane region" description="Helical" evidence="10">
    <location>
        <begin position="106"/>
        <end position="129"/>
    </location>
</feature>
<dbReference type="GO" id="GO:0016020">
    <property type="term" value="C:membrane"/>
    <property type="evidence" value="ECO:0007669"/>
    <property type="project" value="UniProtKB-SubCell"/>
</dbReference>
<comment type="subcellular location">
    <subcellularLocation>
        <location evidence="1">Membrane</location>
        <topology evidence="1">Multi-pass membrane protein</topology>
    </subcellularLocation>
</comment>
<feature type="transmembrane region" description="Helical" evidence="10">
    <location>
        <begin position="673"/>
        <end position="695"/>
    </location>
</feature>
<feature type="transmembrane region" description="Helical" evidence="10">
    <location>
        <begin position="367"/>
        <end position="387"/>
    </location>
</feature>
<dbReference type="InterPro" id="IPR004813">
    <property type="entry name" value="OPT"/>
</dbReference>
<feature type="transmembrane region" description="Helical" evidence="10">
    <location>
        <begin position="521"/>
        <end position="542"/>
    </location>
</feature>
<evidence type="ECO:0000256" key="3">
    <source>
        <dbReference type="ARBA" id="ARBA00022448"/>
    </source>
</evidence>
<dbReference type="NCBIfam" id="TIGR00728">
    <property type="entry name" value="OPT_sfam"/>
    <property type="match status" value="1"/>
</dbReference>
<evidence type="ECO:0000256" key="4">
    <source>
        <dbReference type="ARBA" id="ARBA00022692"/>
    </source>
</evidence>
<sequence>MVAPNAEAVIVGAIDPVGGKVVEVPTHQDINEKLRLGPEDVDSDTGKKTKEDGVSTEIVPAAPAYDGSEGDKDDNESEGDDNIIIITGADAALHLLPMRDDHEPALTFRSLFLATILSAFQAVMSQIYTFKPTQITISGTFIVLIAYFCGNAWAAFLPRGDRFEARWRARGGLGKPPAWIRAISFFNHGEWNLKEHAICAITATSASNSSASVMVFAAQDLFYDLPPSAVTVVLSVISIGLFGYGICGVMRPIAVWHVDAVYWSTLPTVKTLQALHWQNLKDSKPLRWFWYSFLGMSFYEFFPAYIFPWLNSVSIPCLAAMHATGDQAAVLTNLFGGSLTNEGLGLFSLSFDWQYITSFNTSLPLKLQAHAAIGYFVCFCAMLGIYYTNAWDAMSQPFMSTRLRTQEGGAYPVSKVFVGGVLDHDAFAEHGVPRLTGSFAYAIFMANAAIGALVAHCALFWGGDIVRAFKSAKAGRYDDRHHAHMAKHYKETPWHWYVAVLVISFVLGLVVVLKENVTLPVWAYIVSLIMGIIIAPLSTILYSRYGNGIATNNLSKMLAGLMIPERPVGNMYFAAWSHNVIANAVTLSNDLKMGEYLKIPPRAMFLTQIYGTVLGGFINYAVMTSIIKGNRELLTDGNGNASWSGATMQSYNTSASSWALAQYLYKAGALYEMVPVGLAIGAGIVAVHRVVAYFLPKIRGFSLNEINFPQFIQYAGFIPYNAPQTCVIFSQIIAGFFVQFYLRNYKPATFKNYSYLVTGAFDGASLFILFILSFAVFGAGGPSIPFPSWWGNNVDGNYDLCPVPE</sequence>
<reference evidence="11" key="2">
    <citation type="submission" date="2023-06" db="EMBL/GenBank/DDBJ databases">
        <authorList>
            <consortium name="Lawrence Berkeley National Laboratory"/>
            <person name="Haridas S."/>
            <person name="Hensen N."/>
            <person name="Bonometti L."/>
            <person name="Westerberg I."/>
            <person name="Brannstrom I.O."/>
            <person name="Guillou S."/>
            <person name="Cros-Aarteil S."/>
            <person name="Calhoun S."/>
            <person name="Kuo A."/>
            <person name="Mondo S."/>
            <person name="Pangilinan J."/>
            <person name="Riley R."/>
            <person name="Labutti K."/>
            <person name="Andreopoulos B."/>
            <person name="Lipzen A."/>
            <person name="Chen C."/>
            <person name="Yanf M."/>
            <person name="Daum C."/>
            <person name="Ng V."/>
            <person name="Clum A."/>
            <person name="Steindorff A."/>
            <person name="Ohm R."/>
            <person name="Martin F."/>
            <person name="Silar P."/>
            <person name="Natvig D."/>
            <person name="Lalanne C."/>
            <person name="Gautier V."/>
            <person name="Ament-Velasquez S.L."/>
            <person name="Kruys A."/>
            <person name="Hutchinson M.I."/>
            <person name="Powell A.J."/>
            <person name="Barry K."/>
            <person name="Miller A.N."/>
            <person name="Grigoriev I.V."/>
            <person name="Debuchy R."/>
            <person name="Gladieux P."/>
            <person name="Thoren M.H."/>
            <person name="Johannesson H."/>
        </authorList>
    </citation>
    <scope>NUCLEOTIDE SEQUENCE</scope>
    <source>
        <strain evidence="11">CBS 314.62</strain>
    </source>
</reference>
<evidence type="ECO:0000313" key="12">
    <source>
        <dbReference type="Proteomes" id="UP001270362"/>
    </source>
</evidence>
<proteinExistence type="inferred from homology"/>
<dbReference type="GO" id="GO:0035673">
    <property type="term" value="F:oligopeptide transmembrane transporter activity"/>
    <property type="evidence" value="ECO:0007669"/>
    <property type="project" value="InterPro"/>
</dbReference>
<evidence type="ECO:0000256" key="5">
    <source>
        <dbReference type="ARBA" id="ARBA00022856"/>
    </source>
</evidence>
<feature type="transmembrane region" description="Helical" evidence="10">
    <location>
        <begin position="722"/>
        <end position="742"/>
    </location>
</feature>
<keyword evidence="6" id="KW-0653">Protein transport</keyword>
<keyword evidence="7 10" id="KW-1133">Transmembrane helix</keyword>
<evidence type="ECO:0000256" key="10">
    <source>
        <dbReference type="SAM" id="Phobius"/>
    </source>
</evidence>
<dbReference type="Pfam" id="PF03169">
    <property type="entry name" value="OPT"/>
    <property type="match status" value="1"/>
</dbReference>
<evidence type="ECO:0000256" key="7">
    <source>
        <dbReference type="ARBA" id="ARBA00022989"/>
    </source>
</evidence>
<dbReference type="PANTHER" id="PTHR22601">
    <property type="entry name" value="ISP4 LIKE PROTEIN"/>
    <property type="match status" value="1"/>
</dbReference>
<comment type="caution">
    <text evidence="11">The sequence shown here is derived from an EMBL/GenBank/DDBJ whole genome shotgun (WGS) entry which is preliminary data.</text>
</comment>
<protein>
    <submittedName>
        <fullName evidence="11">OPT oligopeptide transporter</fullName>
    </submittedName>
</protein>